<proteinExistence type="predicted"/>
<accession>A0A8J4A1I0</accession>
<keyword evidence="2" id="KW-1185">Reference proteome</keyword>
<protein>
    <submittedName>
        <fullName evidence="1">Uncharacterized protein</fullName>
    </submittedName>
</protein>
<organism evidence="1 2">
    <name type="scientific">Virgisporangium ochraceum</name>
    <dbReference type="NCBI Taxonomy" id="65505"/>
    <lineage>
        <taxon>Bacteria</taxon>
        <taxon>Bacillati</taxon>
        <taxon>Actinomycetota</taxon>
        <taxon>Actinomycetes</taxon>
        <taxon>Micromonosporales</taxon>
        <taxon>Micromonosporaceae</taxon>
        <taxon>Virgisporangium</taxon>
    </lineage>
</organism>
<comment type="caution">
    <text evidence="1">The sequence shown here is derived from an EMBL/GenBank/DDBJ whole genome shotgun (WGS) entry which is preliminary data.</text>
</comment>
<dbReference type="AlphaFoldDB" id="A0A8J4A1I0"/>
<dbReference type="EMBL" id="BOPH01000086">
    <property type="protein sequence ID" value="GIJ71151.1"/>
    <property type="molecule type" value="Genomic_DNA"/>
</dbReference>
<gene>
    <name evidence="1" type="ORF">Voc01_060680</name>
</gene>
<reference evidence="1" key="1">
    <citation type="submission" date="2021-01" db="EMBL/GenBank/DDBJ databases">
        <title>Whole genome shotgun sequence of Virgisporangium ochraceum NBRC 16418.</title>
        <authorList>
            <person name="Komaki H."/>
            <person name="Tamura T."/>
        </authorList>
    </citation>
    <scope>NUCLEOTIDE SEQUENCE</scope>
    <source>
        <strain evidence="1">NBRC 16418</strain>
    </source>
</reference>
<sequence length="68" mass="7602">MIHAAMVIQGRRALAVPRRRVKESMASIVRRPSRAVSRREAGLRLRLQTGDRRARLRPAADDAATDLA</sequence>
<evidence type="ECO:0000313" key="1">
    <source>
        <dbReference type="EMBL" id="GIJ71151.1"/>
    </source>
</evidence>
<evidence type="ECO:0000313" key="2">
    <source>
        <dbReference type="Proteomes" id="UP000635606"/>
    </source>
</evidence>
<name>A0A8J4A1I0_9ACTN</name>
<dbReference type="Proteomes" id="UP000635606">
    <property type="component" value="Unassembled WGS sequence"/>
</dbReference>